<evidence type="ECO:0000256" key="6">
    <source>
        <dbReference type="ARBA" id="ARBA00023316"/>
    </source>
</evidence>
<dbReference type="PROSITE" id="PS51191">
    <property type="entry name" value="FEMABX"/>
    <property type="match status" value="1"/>
</dbReference>
<dbReference type="InterPro" id="IPR050644">
    <property type="entry name" value="PG_Glycine_Bridge_Synth"/>
</dbReference>
<dbReference type="Pfam" id="PF13480">
    <property type="entry name" value="Acetyltransf_6"/>
    <property type="match status" value="1"/>
</dbReference>
<accession>A0A521BTI2</accession>
<keyword evidence="3" id="KW-0133">Cell shape</keyword>
<dbReference type="EMBL" id="FXTB01000002">
    <property type="protein sequence ID" value="SMO50472.1"/>
    <property type="molecule type" value="Genomic_DNA"/>
</dbReference>
<dbReference type="Gene3D" id="3.40.630.30">
    <property type="match status" value="1"/>
</dbReference>
<dbReference type="InterPro" id="IPR038740">
    <property type="entry name" value="BioF2-like_GNAT_dom"/>
</dbReference>
<dbReference type="InterPro" id="IPR016181">
    <property type="entry name" value="Acyl_CoA_acyltransferase"/>
</dbReference>
<evidence type="ECO:0000313" key="9">
    <source>
        <dbReference type="Proteomes" id="UP000319040"/>
    </source>
</evidence>
<evidence type="ECO:0000259" key="7">
    <source>
        <dbReference type="Pfam" id="PF13480"/>
    </source>
</evidence>
<keyword evidence="9" id="KW-1185">Reference proteome</keyword>
<sequence>MKEGIPVKQNTILKRKIVVTDKLKITVHPITAIDQKEWNHFLNNTSESTFFCTTDWWNTFKGSFLLQIRDAEGKLVGGVPFRTLTVLPIVGKYFKFAWLDSSVLVHREKEEKEKVSIKKKVFLFLADYLKHKGAIVMFVSTKTRSFDKELYQELFHGFEKCATFMNDLTPDEDQMYKSFAKGKRYAIRRGRKSEVNIEIYKGRSGLSKIEDYCQLQNKLFEHKSDSYSDIYFKTQQHLKSILSSENAYIGMAYHKGQPAAGIVNVSHKNVMFGYLGASDNELNRATDASTLLEFEMMKYAKQQGFAQYDFGGTPVEDPEKSDPLYGVHMYKKGYNGEHQQFDCTTFVLRSHRYRFVWWLRKFETNPMVQKIYKTLKNYSR</sequence>
<dbReference type="OrthoDB" id="9785911at2"/>
<keyword evidence="5" id="KW-0012">Acyltransferase</keyword>
<evidence type="ECO:0000256" key="1">
    <source>
        <dbReference type="ARBA" id="ARBA00009943"/>
    </source>
</evidence>
<keyword evidence="2" id="KW-0808">Transferase</keyword>
<gene>
    <name evidence="8" type="ORF">SAMN06265379_10253</name>
</gene>
<evidence type="ECO:0000256" key="5">
    <source>
        <dbReference type="ARBA" id="ARBA00023315"/>
    </source>
</evidence>
<dbReference type="InterPro" id="IPR003447">
    <property type="entry name" value="FEMABX"/>
</dbReference>
<organism evidence="8 9">
    <name type="scientific">Saccharicrinis carchari</name>
    <dbReference type="NCBI Taxonomy" id="1168039"/>
    <lineage>
        <taxon>Bacteria</taxon>
        <taxon>Pseudomonadati</taxon>
        <taxon>Bacteroidota</taxon>
        <taxon>Bacteroidia</taxon>
        <taxon>Marinilabiliales</taxon>
        <taxon>Marinilabiliaceae</taxon>
        <taxon>Saccharicrinis</taxon>
    </lineage>
</organism>
<dbReference type="GO" id="GO:0016755">
    <property type="term" value="F:aminoacyltransferase activity"/>
    <property type="evidence" value="ECO:0007669"/>
    <property type="project" value="InterPro"/>
</dbReference>
<dbReference type="GO" id="GO:0071555">
    <property type="term" value="P:cell wall organization"/>
    <property type="evidence" value="ECO:0007669"/>
    <property type="project" value="UniProtKB-KW"/>
</dbReference>
<keyword evidence="4" id="KW-0573">Peptidoglycan synthesis</keyword>
<comment type="similarity">
    <text evidence="1">Belongs to the FemABX family.</text>
</comment>
<protein>
    <submittedName>
        <fullName evidence="8">FemAB family protein</fullName>
    </submittedName>
</protein>
<keyword evidence="6" id="KW-0961">Cell wall biogenesis/degradation</keyword>
<dbReference type="Proteomes" id="UP000319040">
    <property type="component" value="Unassembled WGS sequence"/>
</dbReference>
<feature type="domain" description="BioF2-like acetyltransferase" evidence="7">
    <location>
        <begin position="179"/>
        <end position="313"/>
    </location>
</feature>
<name>A0A521BTI2_SACCC</name>
<dbReference type="SUPFAM" id="SSF55729">
    <property type="entry name" value="Acyl-CoA N-acyltransferases (Nat)"/>
    <property type="match status" value="1"/>
</dbReference>
<proteinExistence type="inferred from homology"/>
<dbReference type="PANTHER" id="PTHR36174">
    <property type="entry name" value="LIPID II:GLYCINE GLYCYLTRANSFERASE"/>
    <property type="match status" value="1"/>
</dbReference>
<dbReference type="PANTHER" id="PTHR36174:SF1">
    <property type="entry name" value="LIPID II:GLYCINE GLYCYLTRANSFERASE"/>
    <property type="match status" value="1"/>
</dbReference>
<reference evidence="8 9" key="1">
    <citation type="submission" date="2017-05" db="EMBL/GenBank/DDBJ databases">
        <authorList>
            <person name="Varghese N."/>
            <person name="Submissions S."/>
        </authorList>
    </citation>
    <scope>NUCLEOTIDE SEQUENCE [LARGE SCALE GENOMIC DNA]</scope>
    <source>
        <strain evidence="8 9">DSM 27040</strain>
    </source>
</reference>
<dbReference type="GO" id="GO:0009252">
    <property type="term" value="P:peptidoglycan biosynthetic process"/>
    <property type="evidence" value="ECO:0007669"/>
    <property type="project" value="UniProtKB-KW"/>
</dbReference>
<evidence type="ECO:0000256" key="3">
    <source>
        <dbReference type="ARBA" id="ARBA00022960"/>
    </source>
</evidence>
<evidence type="ECO:0000256" key="4">
    <source>
        <dbReference type="ARBA" id="ARBA00022984"/>
    </source>
</evidence>
<dbReference type="GO" id="GO:0008360">
    <property type="term" value="P:regulation of cell shape"/>
    <property type="evidence" value="ECO:0007669"/>
    <property type="project" value="UniProtKB-KW"/>
</dbReference>
<evidence type="ECO:0000256" key="2">
    <source>
        <dbReference type="ARBA" id="ARBA00022679"/>
    </source>
</evidence>
<dbReference type="AlphaFoldDB" id="A0A521BTI2"/>
<evidence type="ECO:0000313" key="8">
    <source>
        <dbReference type="EMBL" id="SMO50472.1"/>
    </source>
</evidence>
<dbReference type="RefSeq" id="WP_142532374.1">
    <property type="nucleotide sequence ID" value="NZ_FXTB01000002.1"/>
</dbReference>